<comment type="subcellular location">
    <subcellularLocation>
        <location evidence="1">Nucleus</location>
    </subcellularLocation>
</comment>
<evidence type="ECO:0000313" key="7">
    <source>
        <dbReference type="EMBL" id="SCU95872.1"/>
    </source>
</evidence>
<keyword evidence="3" id="KW-0804">Transcription</keyword>
<keyword evidence="8" id="KW-1185">Reference proteome</keyword>
<dbReference type="GO" id="GO:0001228">
    <property type="term" value="F:DNA-binding transcription activator activity, RNA polymerase II-specific"/>
    <property type="evidence" value="ECO:0007669"/>
    <property type="project" value="TreeGrafter"/>
</dbReference>
<evidence type="ECO:0000256" key="4">
    <source>
        <dbReference type="ARBA" id="ARBA00023242"/>
    </source>
</evidence>
<dbReference type="AlphaFoldDB" id="A0A1G4JXQ6"/>
<dbReference type="EMBL" id="LT598467">
    <property type="protein sequence ID" value="SCU95872.1"/>
    <property type="molecule type" value="Genomic_DNA"/>
</dbReference>
<evidence type="ECO:0000256" key="5">
    <source>
        <dbReference type="SAM" id="MobiDB-lite"/>
    </source>
</evidence>
<feature type="region of interest" description="Disordered" evidence="5">
    <location>
        <begin position="76"/>
        <end position="165"/>
    </location>
</feature>
<dbReference type="PROSITE" id="PS50217">
    <property type="entry name" value="BZIP"/>
    <property type="match status" value="1"/>
</dbReference>
<dbReference type="InterPro" id="IPR004827">
    <property type="entry name" value="bZIP"/>
</dbReference>
<dbReference type="OrthoDB" id="4940293at2759"/>
<feature type="domain" description="BZIP" evidence="6">
    <location>
        <begin position="126"/>
        <end position="182"/>
    </location>
</feature>
<evidence type="ECO:0000313" key="8">
    <source>
        <dbReference type="Proteomes" id="UP000191024"/>
    </source>
</evidence>
<keyword evidence="4" id="KW-0539">Nucleus</keyword>
<dbReference type="SMART" id="SM00338">
    <property type="entry name" value="BRLZ"/>
    <property type="match status" value="1"/>
</dbReference>
<keyword evidence="2" id="KW-0805">Transcription regulation</keyword>
<dbReference type="InterPro" id="IPR046347">
    <property type="entry name" value="bZIP_sf"/>
</dbReference>
<proteinExistence type="predicted"/>
<sequence length="294" mass="33030">MNVSNDISNVGWSEEAPLPVDLSNDSFMKEFKETCESMYSGIDVDFRPTEDLTNAILNQTGPDAFQYQSEKISGQPMQFTTPSSSISPGDMQSDGLENVSGRSLSKGVGNNRGSNAFNESEDLTEEQVLERKKAQNRAAQKAFRERKEAKLREAEEKLRESETSRKALQDELEKLRRENVNLLSQKSKNTHSGSHGETFTQGKFTFPTESEFMASLVSEGVHGVNIPATKESYMHDGTKLLTVPATWEYLHEISQERNFDVYYVMQHLQGNEVCHGHGPAYAKCLIDQLVERCT</sequence>
<accession>A0A1G4JXQ6</accession>
<dbReference type="PANTHER" id="PTHR40621:SF8">
    <property type="entry name" value="AP-1-LIKE TRANSCRIPTION FACTOR YAP3"/>
    <property type="match status" value="1"/>
</dbReference>
<feature type="compositionally biased region" description="Basic and acidic residues" evidence="5">
    <location>
        <begin position="142"/>
        <end position="165"/>
    </location>
</feature>
<dbReference type="PANTHER" id="PTHR40621">
    <property type="entry name" value="TRANSCRIPTION FACTOR KAPC-RELATED"/>
    <property type="match status" value="1"/>
</dbReference>
<feature type="compositionally biased region" description="Polar residues" evidence="5">
    <location>
        <begin position="76"/>
        <end position="87"/>
    </location>
</feature>
<organism evidence="7 8">
    <name type="scientific">Lachancea mirantina</name>
    <dbReference type="NCBI Taxonomy" id="1230905"/>
    <lineage>
        <taxon>Eukaryota</taxon>
        <taxon>Fungi</taxon>
        <taxon>Dikarya</taxon>
        <taxon>Ascomycota</taxon>
        <taxon>Saccharomycotina</taxon>
        <taxon>Saccharomycetes</taxon>
        <taxon>Saccharomycetales</taxon>
        <taxon>Saccharomycetaceae</taxon>
        <taxon>Lachancea</taxon>
    </lineage>
</organism>
<name>A0A1G4JXQ6_9SACH</name>
<reference evidence="8" key="1">
    <citation type="submission" date="2016-03" db="EMBL/GenBank/DDBJ databases">
        <authorList>
            <person name="Devillers H."/>
        </authorList>
    </citation>
    <scope>NUCLEOTIDE SEQUENCE [LARGE SCALE GENOMIC DNA]</scope>
</reference>
<dbReference type="Gene3D" id="1.20.5.170">
    <property type="match status" value="1"/>
</dbReference>
<dbReference type="InterPro" id="IPR050936">
    <property type="entry name" value="AP-1-like"/>
</dbReference>
<evidence type="ECO:0000256" key="1">
    <source>
        <dbReference type="ARBA" id="ARBA00004123"/>
    </source>
</evidence>
<gene>
    <name evidence="7" type="ORF">LAMI_0F04170G</name>
</gene>
<dbReference type="Proteomes" id="UP000191024">
    <property type="component" value="Chromosome F"/>
</dbReference>
<protein>
    <submittedName>
        <fullName evidence="7">LAMI_0F04170g1_1</fullName>
    </submittedName>
</protein>
<dbReference type="GO" id="GO:0000976">
    <property type="term" value="F:transcription cis-regulatory region binding"/>
    <property type="evidence" value="ECO:0007669"/>
    <property type="project" value="InterPro"/>
</dbReference>
<dbReference type="CDD" id="cd14688">
    <property type="entry name" value="bZIP_YAP"/>
    <property type="match status" value="1"/>
</dbReference>
<dbReference type="STRING" id="1230905.A0A1G4JXQ6"/>
<dbReference type="GO" id="GO:0090575">
    <property type="term" value="C:RNA polymerase II transcription regulator complex"/>
    <property type="evidence" value="ECO:0007669"/>
    <property type="project" value="TreeGrafter"/>
</dbReference>
<dbReference type="PROSITE" id="PS00036">
    <property type="entry name" value="BZIP_BASIC"/>
    <property type="match status" value="1"/>
</dbReference>
<evidence type="ECO:0000256" key="3">
    <source>
        <dbReference type="ARBA" id="ARBA00023163"/>
    </source>
</evidence>
<evidence type="ECO:0000256" key="2">
    <source>
        <dbReference type="ARBA" id="ARBA00023015"/>
    </source>
</evidence>
<dbReference type="SUPFAM" id="SSF57959">
    <property type="entry name" value="Leucine zipper domain"/>
    <property type="match status" value="1"/>
</dbReference>
<evidence type="ECO:0000259" key="6">
    <source>
        <dbReference type="PROSITE" id="PS50217"/>
    </source>
</evidence>